<dbReference type="Gene3D" id="2.30.30.30">
    <property type="match status" value="2"/>
</dbReference>
<feature type="domain" description="KOW" evidence="6">
    <location>
        <begin position="373"/>
        <end position="402"/>
    </location>
</feature>
<comment type="caution">
    <text evidence="7">The sequence shown here is derived from an EMBL/GenBank/DDBJ whole genome shotgun (WGS) entry which is preliminary data.</text>
</comment>
<feature type="domain" description="KOW" evidence="6">
    <location>
        <begin position="549"/>
        <end position="576"/>
    </location>
</feature>
<feature type="domain" description="KOW" evidence="6">
    <location>
        <begin position="425"/>
        <end position="452"/>
    </location>
</feature>
<evidence type="ECO:0000256" key="2">
    <source>
        <dbReference type="ARBA" id="ARBA00006956"/>
    </source>
</evidence>
<feature type="compositionally biased region" description="Basic and acidic residues" evidence="5">
    <location>
        <begin position="1"/>
        <end position="10"/>
    </location>
</feature>
<name>A0ABQ0DFM6_9EUKA</name>
<dbReference type="InterPro" id="IPR039659">
    <property type="entry name" value="SPT5"/>
</dbReference>
<evidence type="ECO:0000256" key="5">
    <source>
        <dbReference type="SAM" id="MobiDB-lite"/>
    </source>
</evidence>
<dbReference type="InterPro" id="IPR041973">
    <property type="entry name" value="KOW_Spt5_1"/>
</dbReference>
<evidence type="ECO:0000313" key="8">
    <source>
        <dbReference type="Proteomes" id="UP001628156"/>
    </source>
</evidence>
<reference evidence="7 8" key="1">
    <citation type="journal article" date="2019" name="PLoS Negl. Trop. Dis.">
        <title>Whole genome sequencing of Entamoeba nuttalli reveals mammalian host-related molecular signatures and a novel octapeptide-repeat surface protein.</title>
        <authorList>
            <person name="Tanaka M."/>
            <person name="Makiuchi T."/>
            <person name="Komiyama T."/>
            <person name="Shiina T."/>
            <person name="Osaki K."/>
            <person name="Tachibana H."/>
        </authorList>
    </citation>
    <scope>NUCLEOTIDE SEQUENCE [LARGE SCALE GENOMIC DNA]</scope>
    <source>
        <strain evidence="7 8">P19-061405</strain>
    </source>
</reference>
<gene>
    <name evidence="7" type="ORF">ENUP19_0083G0030</name>
</gene>
<dbReference type="PANTHER" id="PTHR11125">
    <property type="entry name" value="SUPPRESSOR OF TY 5"/>
    <property type="match status" value="1"/>
</dbReference>
<dbReference type="CDD" id="cd09888">
    <property type="entry name" value="NGN_Euk"/>
    <property type="match status" value="1"/>
</dbReference>
<dbReference type="InterPro" id="IPR041978">
    <property type="entry name" value="KOW_Spt5_5"/>
</dbReference>
<evidence type="ECO:0000313" key="7">
    <source>
        <dbReference type="EMBL" id="GAB1221659.1"/>
    </source>
</evidence>
<evidence type="ECO:0000256" key="3">
    <source>
        <dbReference type="ARBA" id="ARBA00023163"/>
    </source>
</evidence>
<feature type="region of interest" description="Disordered" evidence="5">
    <location>
        <begin position="260"/>
        <end position="286"/>
    </location>
</feature>
<evidence type="ECO:0000256" key="1">
    <source>
        <dbReference type="ARBA" id="ARBA00004123"/>
    </source>
</evidence>
<dbReference type="PANTHER" id="PTHR11125:SF7">
    <property type="entry name" value="TRANSCRIPTION ELONGATION FACTOR SPT5"/>
    <property type="match status" value="1"/>
</dbReference>
<dbReference type="Pfam" id="PF23291">
    <property type="entry name" value="KOW4_SPT5"/>
    <property type="match status" value="1"/>
</dbReference>
<dbReference type="InterPro" id="IPR041977">
    <property type="entry name" value="KOW_Spt5_4"/>
</dbReference>
<feature type="compositionally biased region" description="Acidic residues" evidence="5">
    <location>
        <begin position="30"/>
        <end position="44"/>
    </location>
</feature>
<feature type="compositionally biased region" description="Acidic residues" evidence="5">
    <location>
        <begin position="11"/>
        <end position="22"/>
    </location>
</feature>
<evidence type="ECO:0000256" key="4">
    <source>
        <dbReference type="ARBA" id="ARBA00023242"/>
    </source>
</evidence>
<proteinExistence type="inferred from homology"/>
<dbReference type="InterPro" id="IPR039385">
    <property type="entry name" value="NGN_Euk"/>
</dbReference>
<sequence>MSYKDKRDLDSQESEDESDENEIQNKYIDAEAEEDNEDESEEYQMTEKERLSIEESKRLYGSKNLAREDFAQKLRNPEKLAEEARQRDEEQRLAEMRRNEMEYISSLPERDPDKDYPIFAIRCKQGYEKDICMRIMKIWINQKDRTMHLFSVFVPKEKTGIVYIEAMTERKFADACDGVRDLYINTIHALNDKQIEELLVSRMPTTIEPNSYVRINAEPYKGDLGVVVETTENKKVIVKLVPRFNIAHFQEIAKKMRLKKEREANGEEDVEEDEKEKNPRKRVPPKALNLTKQLFNPVELGISDVCLPDEDENGMTVYHFNKTLFYDGFIFKTYKMSQLVFNDIVPTQEEAVQFAQGEEMPAKGKLRYEKERNYKEGDLVIIINPDEHVQGKKTKIVHIDGDKIIVMGNELDTPITLSKEDVSIYFNVGDRVKVTDGMYANETGIIEAIKGDEVFVFTDKKKSSICVSQIDLENTEEINQEITVLNGYYVNDFVQLSEGVGLILEILPQNNKLLVLNDNNKTQEVDPSVIQGKFQERRDARCRDRNRNYVSLGDLVNIVSGVYSGRVAKILHIYQFTKIFVQCPGVLENNSYIVVTNKDIVGPNASHQSSISKSERRNERREDRREDRNGFEDPSSANRISFRDFKGKKVIVREGPYKGYQGTIRNIKGKDFMIELSANQRIIKLEQEAFGTCDSSTCRPQVSHMATPGQQPMRVTNYPPSTPAMNSQYTTQTPMPNYHNTPMLNPATPMTPSMARAPPKTPGVMRFKEEPPRTPY</sequence>
<feature type="compositionally biased region" description="Basic and acidic residues" evidence="5">
    <location>
        <begin position="613"/>
        <end position="631"/>
    </location>
</feature>
<dbReference type="Gene3D" id="3.30.70.940">
    <property type="entry name" value="NusG, N-terminal domain"/>
    <property type="match status" value="1"/>
</dbReference>
<dbReference type="EMBL" id="BAAFRS010000083">
    <property type="protein sequence ID" value="GAB1221659.1"/>
    <property type="molecule type" value="Genomic_DNA"/>
</dbReference>
<dbReference type="CDD" id="cd06081">
    <property type="entry name" value="KOW_Spt5_1"/>
    <property type="match status" value="1"/>
</dbReference>
<dbReference type="InterPro" id="IPR036735">
    <property type="entry name" value="NGN_dom_sf"/>
</dbReference>
<feature type="region of interest" description="Disordered" evidence="5">
    <location>
        <begin position="1"/>
        <end position="49"/>
    </location>
</feature>
<feature type="region of interest" description="Disordered" evidence="5">
    <location>
        <begin position="604"/>
        <end position="638"/>
    </location>
</feature>
<feature type="compositionally biased region" description="Basic and acidic residues" evidence="5">
    <location>
        <begin position="766"/>
        <end position="776"/>
    </location>
</feature>
<feature type="domain" description="KOW" evidence="6">
    <location>
        <begin position="206"/>
        <end position="233"/>
    </location>
</feature>
<keyword evidence="4" id="KW-0539">Nucleus</keyword>
<dbReference type="SMART" id="SM00739">
    <property type="entry name" value="KOW"/>
    <property type="match status" value="6"/>
</dbReference>
<dbReference type="InterPro" id="IPR005824">
    <property type="entry name" value="KOW"/>
</dbReference>
<keyword evidence="3" id="KW-0804">Transcription</keyword>
<dbReference type="Pfam" id="PF03439">
    <property type="entry name" value="Spt5-NGN"/>
    <property type="match status" value="1"/>
</dbReference>
<dbReference type="InterPro" id="IPR008991">
    <property type="entry name" value="Translation_prot_SH3-like_sf"/>
</dbReference>
<comment type="similarity">
    <text evidence="2">Belongs to the SPT5 family.</text>
</comment>
<dbReference type="Pfam" id="PF23290">
    <property type="entry name" value="KOW5_SPT5"/>
    <property type="match status" value="1"/>
</dbReference>
<evidence type="ECO:0000259" key="6">
    <source>
        <dbReference type="SMART" id="SM00739"/>
    </source>
</evidence>
<feature type="region of interest" description="Disordered" evidence="5">
    <location>
        <begin position="753"/>
        <end position="776"/>
    </location>
</feature>
<protein>
    <recommendedName>
        <fullName evidence="6">KOW domain-containing protein</fullName>
    </recommendedName>
</protein>
<comment type="subcellular location">
    <subcellularLocation>
        <location evidence="1">Nucleus</location>
    </subcellularLocation>
</comment>
<feature type="domain" description="KOW" evidence="6">
    <location>
        <begin position="643"/>
        <end position="670"/>
    </location>
</feature>
<organism evidence="7 8">
    <name type="scientific">Entamoeba nuttalli</name>
    <dbReference type="NCBI Taxonomy" id="412467"/>
    <lineage>
        <taxon>Eukaryota</taxon>
        <taxon>Amoebozoa</taxon>
        <taxon>Evosea</taxon>
        <taxon>Archamoebae</taxon>
        <taxon>Mastigamoebida</taxon>
        <taxon>Entamoebidae</taxon>
        <taxon>Entamoeba</taxon>
    </lineage>
</organism>
<dbReference type="Proteomes" id="UP001628156">
    <property type="component" value="Unassembled WGS sequence"/>
</dbReference>
<dbReference type="SUPFAM" id="SSF50104">
    <property type="entry name" value="Translation proteins SH3-like domain"/>
    <property type="match status" value="1"/>
</dbReference>
<dbReference type="InterPro" id="IPR014722">
    <property type="entry name" value="Rib_uL2_dom2"/>
</dbReference>
<accession>A0ABQ0DFM6</accession>
<dbReference type="InterPro" id="IPR005100">
    <property type="entry name" value="NGN-domain"/>
</dbReference>
<keyword evidence="8" id="KW-1185">Reference proteome</keyword>
<feature type="domain" description="KOW" evidence="6">
    <location>
        <begin position="475"/>
        <end position="509"/>
    </location>
</feature>
<dbReference type="CDD" id="cd06084">
    <property type="entry name" value="KOW_Spt5_4"/>
    <property type="match status" value="1"/>
</dbReference>